<feature type="domain" description="Retrotransposon gag" evidence="1">
    <location>
        <begin position="48"/>
        <end position="120"/>
    </location>
</feature>
<dbReference type="EMBL" id="QJKJ01006271">
    <property type="protein sequence ID" value="RDX87292.1"/>
    <property type="molecule type" value="Genomic_DNA"/>
</dbReference>
<reference evidence="2" key="1">
    <citation type="submission" date="2018-05" db="EMBL/GenBank/DDBJ databases">
        <title>Draft genome of Mucuna pruriens seed.</title>
        <authorList>
            <person name="Nnadi N.E."/>
            <person name="Vos R."/>
            <person name="Hasami M.H."/>
            <person name="Devisetty U.K."/>
            <person name="Aguiy J.C."/>
        </authorList>
    </citation>
    <scope>NUCLEOTIDE SEQUENCE [LARGE SCALE GENOMIC DNA]</scope>
    <source>
        <strain evidence="2">JCA_2017</strain>
    </source>
</reference>
<evidence type="ECO:0000259" key="1">
    <source>
        <dbReference type="Pfam" id="PF03732"/>
    </source>
</evidence>
<dbReference type="Proteomes" id="UP000257109">
    <property type="component" value="Unassembled WGS sequence"/>
</dbReference>
<dbReference type="InterPro" id="IPR005162">
    <property type="entry name" value="Retrotrans_gag_dom"/>
</dbReference>
<sequence length="132" mass="15066">MNPTIQELMTIVNELLKNEEVSRQGKTEWGTLRTQMLISGRNDVVRCKMFVGTLGSTTFDWFSGLPNGTIIDFEGFSKLFLGQFAMNKTKSLVIVNLLGVDQRTDETLKNYLTQFMGVSVRILVWIFSKDFE</sequence>
<comment type="caution">
    <text evidence="2">The sequence shown here is derived from an EMBL/GenBank/DDBJ whole genome shotgun (WGS) entry which is preliminary data.</text>
</comment>
<proteinExistence type="predicted"/>
<dbReference type="STRING" id="157652.A0A371G9R6"/>
<evidence type="ECO:0000313" key="3">
    <source>
        <dbReference type="Proteomes" id="UP000257109"/>
    </source>
</evidence>
<name>A0A371G9R6_MUCPR</name>
<accession>A0A371G9R6</accession>
<keyword evidence="3" id="KW-1185">Reference proteome</keyword>
<dbReference type="AlphaFoldDB" id="A0A371G9R6"/>
<dbReference type="Pfam" id="PF03732">
    <property type="entry name" value="Retrotrans_gag"/>
    <property type="match status" value="1"/>
</dbReference>
<organism evidence="2 3">
    <name type="scientific">Mucuna pruriens</name>
    <name type="common">Velvet bean</name>
    <name type="synonym">Dolichos pruriens</name>
    <dbReference type="NCBI Taxonomy" id="157652"/>
    <lineage>
        <taxon>Eukaryota</taxon>
        <taxon>Viridiplantae</taxon>
        <taxon>Streptophyta</taxon>
        <taxon>Embryophyta</taxon>
        <taxon>Tracheophyta</taxon>
        <taxon>Spermatophyta</taxon>
        <taxon>Magnoliopsida</taxon>
        <taxon>eudicotyledons</taxon>
        <taxon>Gunneridae</taxon>
        <taxon>Pentapetalae</taxon>
        <taxon>rosids</taxon>
        <taxon>fabids</taxon>
        <taxon>Fabales</taxon>
        <taxon>Fabaceae</taxon>
        <taxon>Papilionoideae</taxon>
        <taxon>50 kb inversion clade</taxon>
        <taxon>NPAAA clade</taxon>
        <taxon>indigoferoid/millettioid clade</taxon>
        <taxon>Phaseoleae</taxon>
        <taxon>Mucuna</taxon>
    </lineage>
</organism>
<evidence type="ECO:0000313" key="2">
    <source>
        <dbReference type="EMBL" id="RDX87292.1"/>
    </source>
</evidence>
<protein>
    <recommendedName>
        <fullName evidence="1">Retrotransposon gag domain-containing protein</fullName>
    </recommendedName>
</protein>
<gene>
    <name evidence="2" type="ORF">CR513_31255</name>
</gene>
<feature type="non-terminal residue" evidence="2">
    <location>
        <position position="1"/>
    </location>
</feature>
<dbReference type="OrthoDB" id="1425436at2759"/>